<dbReference type="EMBL" id="FMAU01000018">
    <property type="protein sequence ID" value="SCC39550.1"/>
    <property type="molecule type" value="Genomic_DNA"/>
</dbReference>
<keyword evidence="12" id="KW-1185">Reference proteome</keyword>
<dbReference type="PROSITE" id="PS00041">
    <property type="entry name" value="HTH_ARAC_FAMILY_1"/>
    <property type="match status" value="1"/>
</dbReference>
<organism evidence="11 12">
    <name type="scientific">[Bacillus] enclensis</name>
    <dbReference type="NCBI Taxonomy" id="1402860"/>
    <lineage>
        <taxon>Bacteria</taxon>
        <taxon>Bacillati</taxon>
        <taxon>Bacillota</taxon>
        <taxon>Bacilli</taxon>
        <taxon>Bacillales</taxon>
        <taxon>Bacillaceae</taxon>
        <taxon>Rossellomorea</taxon>
    </lineage>
</organism>
<proteinExistence type="predicted"/>
<evidence type="ECO:0000256" key="1">
    <source>
        <dbReference type="ARBA" id="ARBA00004496"/>
    </source>
</evidence>
<evidence type="ECO:0000256" key="5">
    <source>
        <dbReference type="ARBA" id="ARBA00023015"/>
    </source>
</evidence>
<dbReference type="Pfam" id="PF00072">
    <property type="entry name" value="Response_reg"/>
    <property type="match status" value="1"/>
</dbReference>
<dbReference type="AlphaFoldDB" id="A0A0V8H2I0"/>
<evidence type="ECO:0000313" key="11">
    <source>
        <dbReference type="EMBL" id="SCC39550.1"/>
    </source>
</evidence>
<keyword evidence="5" id="KW-0805">Transcription regulation</keyword>
<dbReference type="GO" id="GO:0003700">
    <property type="term" value="F:DNA-binding transcription factor activity"/>
    <property type="evidence" value="ECO:0007669"/>
    <property type="project" value="InterPro"/>
</dbReference>
<keyword evidence="3 8" id="KW-0597">Phosphoprotein</keyword>
<dbReference type="PROSITE" id="PS50110">
    <property type="entry name" value="RESPONSE_REGULATORY"/>
    <property type="match status" value="1"/>
</dbReference>
<comment type="subcellular location">
    <subcellularLocation>
        <location evidence="1">Cytoplasm</location>
    </subcellularLocation>
</comment>
<name>A0A0V8H2I0_9BACI</name>
<dbReference type="Gene3D" id="3.40.50.2300">
    <property type="match status" value="1"/>
</dbReference>
<dbReference type="InterPro" id="IPR018060">
    <property type="entry name" value="HTH_AraC"/>
</dbReference>
<dbReference type="Proteomes" id="UP000181997">
    <property type="component" value="Unassembled WGS sequence"/>
</dbReference>
<keyword evidence="6" id="KW-0238">DNA-binding</keyword>
<evidence type="ECO:0000259" key="10">
    <source>
        <dbReference type="PROSITE" id="PS50110"/>
    </source>
</evidence>
<keyword evidence="2" id="KW-0963">Cytoplasm</keyword>
<dbReference type="SMART" id="SM00342">
    <property type="entry name" value="HTH_ARAC"/>
    <property type="match status" value="1"/>
</dbReference>
<protein>
    <submittedName>
        <fullName evidence="11">Two-component system, response regulator YesN</fullName>
    </submittedName>
</protein>
<dbReference type="SUPFAM" id="SSF46689">
    <property type="entry name" value="Homeodomain-like"/>
    <property type="match status" value="2"/>
</dbReference>
<dbReference type="Gene3D" id="1.10.10.60">
    <property type="entry name" value="Homeodomain-like"/>
    <property type="match status" value="2"/>
</dbReference>
<feature type="modified residue" description="4-aspartylphosphate" evidence="8">
    <location>
        <position position="56"/>
    </location>
</feature>
<dbReference type="InterPro" id="IPR011006">
    <property type="entry name" value="CheY-like_superfamily"/>
</dbReference>
<dbReference type="GO" id="GO:0043565">
    <property type="term" value="F:sequence-specific DNA binding"/>
    <property type="evidence" value="ECO:0007669"/>
    <property type="project" value="InterPro"/>
</dbReference>
<dbReference type="RefSeq" id="WP_058300154.1">
    <property type="nucleotide sequence ID" value="NZ_FMAU01000018.1"/>
</dbReference>
<dbReference type="SMART" id="SM00448">
    <property type="entry name" value="REC"/>
    <property type="match status" value="1"/>
</dbReference>
<evidence type="ECO:0000256" key="3">
    <source>
        <dbReference type="ARBA" id="ARBA00022553"/>
    </source>
</evidence>
<evidence type="ECO:0000256" key="6">
    <source>
        <dbReference type="ARBA" id="ARBA00023125"/>
    </source>
</evidence>
<evidence type="ECO:0000256" key="2">
    <source>
        <dbReference type="ARBA" id="ARBA00022490"/>
    </source>
</evidence>
<gene>
    <name evidence="11" type="ORF">GA0061094_4578</name>
</gene>
<dbReference type="InterPro" id="IPR020449">
    <property type="entry name" value="Tscrpt_reg_AraC-type_HTH"/>
</dbReference>
<keyword evidence="4" id="KW-0902">Two-component regulatory system</keyword>
<evidence type="ECO:0000313" key="12">
    <source>
        <dbReference type="Proteomes" id="UP000181997"/>
    </source>
</evidence>
<evidence type="ECO:0000256" key="4">
    <source>
        <dbReference type="ARBA" id="ARBA00023012"/>
    </source>
</evidence>
<accession>A0A0V8H2I0</accession>
<dbReference type="InterPro" id="IPR018062">
    <property type="entry name" value="HTH_AraC-typ_CS"/>
</dbReference>
<dbReference type="OrthoDB" id="159632at2"/>
<dbReference type="InterPro" id="IPR051552">
    <property type="entry name" value="HptR"/>
</dbReference>
<dbReference type="GO" id="GO:0000160">
    <property type="term" value="P:phosphorelay signal transduction system"/>
    <property type="evidence" value="ECO:0007669"/>
    <property type="project" value="UniProtKB-KW"/>
</dbReference>
<evidence type="ECO:0000259" key="9">
    <source>
        <dbReference type="PROSITE" id="PS01124"/>
    </source>
</evidence>
<dbReference type="PANTHER" id="PTHR42713">
    <property type="entry name" value="HISTIDINE KINASE-RELATED"/>
    <property type="match status" value="1"/>
</dbReference>
<feature type="domain" description="HTH araC/xylS-type" evidence="9">
    <location>
        <begin position="423"/>
        <end position="521"/>
    </location>
</feature>
<evidence type="ECO:0000256" key="7">
    <source>
        <dbReference type="ARBA" id="ARBA00023163"/>
    </source>
</evidence>
<dbReference type="PANTHER" id="PTHR42713:SF3">
    <property type="entry name" value="TRANSCRIPTIONAL REGULATORY PROTEIN HPTR"/>
    <property type="match status" value="1"/>
</dbReference>
<dbReference type="InterPro" id="IPR001789">
    <property type="entry name" value="Sig_transdc_resp-reg_receiver"/>
</dbReference>
<dbReference type="GO" id="GO:0005737">
    <property type="term" value="C:cytoplasm"/>
    <property type="evidence" value="ECO:0007669"/>
    <property type="project" value="UniProtKB-SubCell"/>
</dbReference>
<sequence>MRVKAIIIDDEKHVREGLLLLAQWKHHGIHTILEAEDGEEAKKLIMEHKPEIIFTDMRMPKLDGISLLKWLHSSNIHCKTIVVSGYDDFEYMRNAIYYKSFDYLLKPIEPDVLNDTLEKAVHEWKEQARTRKYLVEENKVMNEVKPLYWDRLFSNLCRAEGEAGAAGEKIEAEFGIRFGKMEKRISLIPIRPVVLKSFQGDRDLAFFTLTNICNELLSKQNDGVCFRNIHKDEELAVLVWNDQNLTFLLEELYTLIYQFSKICITISLGEKSLSMQDAYESALKVCMQDDLRKRDKIITSCNKPKPLLHLLDYSGDLKWAIRTGSPDGIKDLLQQIFQTLESLHTVSMEQIQLWENQFELLRTNWLKEYEIESRSSFYRGVDYWSEDGAFSFHKFKNEKTKEFMELIETLKSKKYQKEKNNMQRIEEYLQQHYQEDVTLQEIADTFFLSREYISRKFKQEYNLTITDYLMNIRLEKAKKLLENPYLKIYEVAYGVGYGNEKYFSKVFKKQVGATPNEFRRSLLNYN</sequence>
<evidence type="ECO:0000256" key="8">
    <source>
        <dbReference type="PROSITE-ProRule" id="PRU00169"/>
    </source>
</evidence>
<keyword evidence="7" id="KW-0804">Transcription</keyword>
<dbReference type="Pfam" id="PF12833">
    <property type="entry name" value="HTH_18"/>
    <property type="match status" value="1"/>
</dbReference>
<dbReference type="CDD" id="cd17536">
    <property type="entry name" value="REC_YesN-like"/>
    <property type="match status" value="1"/>
</dbReference>
<dbReference type="SUPFAM" id="SSF52172">
    <property type="entry name" value="CheY-like"/>
    <property type="match status" value="1"/>
</dbReference>
<dbReference type="InterPro" id="IPR009057">
    <property type="entry name" value="Homeodomain-like_sf"/>
</dbReference>
<dbReference type="PRINTS" id="PR00032">
    <property type="entry name" value="HTHARAC"/>
</dbReference>
<reference evidence="12" key="1">
    <citation type="submission" date="2016-08" db="EMBL/GenBank/DDBJ databases">
        <authorList>
            <person name="Varghese N."/>
            <person name="Submissions Spin"/>
        </authorList>
    </citation>
    <scope>NUCLEOTIDE SEQUENCE [LARGE SCALE GENOMIC DNA]</scope>
    <source>
        <strain evidence="12">SGD-1123</strain>
    </source>
</reference>
<feature type="domain" description="Response regulatory" evidence="10">
    <location>
        <begin position="4"/>
        <end position="121"/>
    </location>
</feature>
<dbReference type="PROSITE" id="PS01124">
    <property type="entry name" value="HTH_ARAC_FAMILY_2"/>
    <property type="match status" value="1"/>
</dbReference>